<gene>
    <name evidence="1" type="ORF">WMQ36_25750</name>
</gene>
<accession>A0ABV1DF82</accession>
<proteinExistence type="predicted"/>
<evidence type="ECO:0008006" key="3">
    <source>
        <dbReference type="Google" id="ProtNLM"/>
    </source>
</evidence>
<reference evidence="1 2" key="1">
    <citation type="submission" date="2024-03" db="EMBL/GenBank/DDBJ databases">
        <title>Human intestinal bacterial collection.</title>
        <authorList>
            <person name="Pauvert C."/>
            <person name="Hitch T.C.A."/>
            <person name="Clavel T."/>
        </authorList>
    </citation>
    <scope>NUCLEOTIDE SEQUENCE [LARGE SCALE GENOMIC DNA]</scope>
    <source>
        <strain evidence="1 2">CLA-SR-H021</strain>
    </source>
</reference>
<dbReference type="EMBL" id="JBBMFM010000173">
    <property type="protein sequence ID" value="MEQ2428367.1"/>
    <property type="molecule type" value="Genomic_DNA"/>
</dbReference>
<sequence>MKADRMKQRTRFSLLLLMIVVMVLALAGIAAARYTMQKRGSGLVAAKDFYFISDILKEESEKAEYFIDPDSNISIELYNYADSLRITPGTIQYGAEADGGQCMDSSGNQLVTGTVPGSVTAQKATLTITPDTGANDVIVTVTSSKPYKKVLTAAFHRESGNLASMEDASGNRAAVLTMTCADSAKNITIELPRDVIPDQTDDRVTYTSGPSTCTFASPGYGVYSLVLLKSDKTTELTVGSGETFADKITINSK</sequence>
<keyword evidence="2" id="KW-1185">Reference proteome</keyword>
<evidence type="ECO:0000313" key="1">
    <source>
        <dbReference type="EMBL" id="MEQ2428367.1"/>
    </source>
</evidence>
<protein>
    <recommendedName>
        <fullName evidence="3">Adhesin domain-containing protein</fullName>
    </recommendedName>
</protein>
<comment type="caution">
    <text evidence="1">The sequence shown here is derived from an EMBL/GenBank/DDBJ whole genome shotgun (WGS) entry which is preliminary data.</text>
</comment>
<dbReference type="RefSeq" id="WP_040379578.1">
    <property type="nucleotide sequence ID" value="NZ_JBBMFM010000173.1"/>
</dbReference>
<name>A0ABV1DF82_9FIRM</name>
<dbReference type="Proteomes" id="UP001454086">
    <property type="component" value="Unassembled WGS sequence"/>
</dbReference>
<evidence type="ECO:0000313" key="2">
    <source>
        <dbReference type="Proteomes" id="UP001454086"/>
    </source>
</evidence>
<organism evidence="1 2">
    <name type="scientific">Enterocloster hominis</name>
    <name type="common">ex Hitch et al. 2024</name>
    <dbReference type="NCBI Taxonomy" id="1917870"/>
    <lineage>
        <taxon>Bacteria</taxon>
        <taxon>Bacillati</taxon>
        <taxon>Bacillota</taxon>
        <taxon>Clostridia</taxon>
        <taxon>Lachnospirales</taxon>
        <taxon>Lachnospiraceae</taxon>
        <taxon>Enterocloster</taxon>
    </lineage>
</organism>